<comment type="caution">
    <text evidence="1">The sequence shown here is derived from an EMBL/GenBank/DDBJ whole genome shotgun (WGS) entry which is preliminary data.</text>
</comment>
<name>A0A1Q9D881_SYMMI</name>
<organism evidence="1 2">
    <name type="scientific">Symbiodinium microadriaticum</name>
    <name type="common">Dinoflagellate</name>
    <name type="synonym">Zooxanthella microadriatica</name>
    <dbReference type="NCBI Taxonomy" id="2951"/>
    <lineage>
        <taxon>Eukaryota</taxon>
        <taxon>Sar</taxon>
        <taxon>Alveolata</taxon>
        <taxon>Dinophyceae</taxon>
        <taxon>Suessiales</taxon>
        <taxon>Symbiodiniaceae</taxon>
        <taxon>Symbiodinium</taxon>
    </lineage>
</organism>
<gene>
    <name evidence="1" type="ORF">AK812_SmicGene26967</name>
</gene>
<dbReference type="Proteomes" id="UP000186817">
    <property type="component" value="Unassembled WGS sequence"/>
</dbReference>
<evidence type="ECO:0000313" key="2">
    <source>
        <dbReference type="Proteomes" id="UP000186817"/>
    </source>
</evidence>
<protein>
    <submittedName>
        <fullName evidence="1">Uncharacterized protein</fullName>
    </submittedName>
</protein>
<accession>A0A1Q9D881</accession>
<dbReference type="EMBL" id="LSRX01000669">
    <property type="protein sequence ID" value="OLP91346.1"/>
    <property type="molecule type" value="Genomic_DNA"/>
</dbReference>
<proteinExistence type="predicted"/>
<keyword evidence="2" id="KW-1185">Reference proteome</keyword>
<evidence type="ECO:0000313" key="1">
    <source>
        <dbReference type="EMBL" id="OLP91346.1"/>
    </source>
</evidence>
<dbReference type="AlphaFoldDB" id="A0A1Q9D881"/>
<sequence>MRCQKCPPGHAWKGPAANTGDMVRLTPGLQVKWGKMLAVCEDLVVPVGTELMPQCVLFLPNLADATGQEVSVDDHRGVSVFKAT</sequence>
<reference evidence="1 2" key="1">
    <citation type="submission" date="2016-02" db="EMBL/GenBank/DDBJ databases">
        <title>Genome analysis of coral dinoflagellate symbionts highlights evolutionary adaptations to a symbiotic lifestyle.</title>
        <authorList>
            <person name="Aranda M."/>
            <person name="Li Y."/>
            <person name="Liew Y.J."/>
            <person name="Baumgarten S."/>
            <person name="Simakov O."/>
            <person name="Wilson M."/>
            <person name="Piel J."/>
            <person name="Ashoor H."/>
            <person name="Bougouffa S."/>
            <person name="Bajic V.B."/>
            <person name="Ryu T."/>
            <person name="Ravasi T."/>
            <person name="Bayer T."/>
            <person name="Micklem G."/>
            <person name="Kim H."/>
            <person name="Bhak J."/>
            <person name="Lajeunesse T.C."/>
            <person name="Voolstra C.R."/>
        </authorList>
    </citation>
    <scope>NUCLEOTIDE SEQUENCE [LARGE SCALE GENOMIC DNA]</scope>
    <source>
        <strain evidence="1 2">CCMP2467</strain>
    </source>
</reference>